<evidence type="ECO:0000313" key="7">
    <source>
        <dbReference type="Proteomes" id="UP001430455"/>
    </source>
</evidence>
<keyword evidence="3" id="KW-0804">Transcription</keyword>
<dbReference type="GO" id="GO:0070897">
    <property type="term" value="P:transcription preinitiation complex assembly"/>
    <property type="evidence" value="ECO:0007669"/>
    <property type="project" value="InterPro"/>
</dbReference>
<feature type="domain" description="Cyclin-like" evidence="5">
    <location>
        <begin position="225"/>
        <end position="309"/>
    </location>
</feature>
<dbReference type="SUPFAM" id="SSF47954">
    <property type="entry name" value="Cyclin-like"/>
    <property type="match status" value="2"/>
</dbReference>
<feature type="region of interest" description="Disordered" evidence="4">
    <location>
        <begin position="59"/>
        <end position="89"/>
    </location>
</feature>
<evidence type="ECO:0000256" key="4">
    <source>
        <dbReference type="SAM" id="MobiDB-lite"/>
    </source>
</evidence>
<dbReference type="AlphaFoldDB" id="A0AAW4PJJ3"/>
<sequence length="312" mass="33870">MHTRDIYESGFDEESGRTLTGACPECDGSLETDGGETSCVACGLIVDCYYVDHAAEPRSFPEDETSTERTGAPLTTTRHDRGLSTEIGWDTDGKGNRLSARKRRQLRRLRREHTRGRWRSKAERNLADGLGSIARLTGALDLPYSLREQASSLFRTAQSDELLVGRSIEGIAAGCVYAVCRVNGITRTMEEVAESAQVEQSRVLNGYRTLNEALALPVPPQSPSAFVRKLASELDLPPEVIYDATMLAERAHTTGTSAGRHPAGFAATCLGVVADEYGHSVMQRTLADAAGVSALTVRNNRETVRGLVESPK</sequence>
<dbReference type="Gene3D" id="1.10.472.170">
    <property type="match status" value="1"/>
</dbReference>
<dbReference type="PANTHER" id="PTHR11618">
    <property type="entry name" value="TRANSCRIPTION INITIATION FACTOR IIB-RELATED"/>
    <property type="match status" value="1"/>
</dbReference>
<dbReference type="EMBL" id="RKLT01000052">
    <property type="protein sequence ID" value="MBX0298307.1"/>
    <property type="molecule type" value="Genomic_DNA"/>
</dbReference>
<evidence type="ECO:0000313" key="6">
    <source>
        <dbReference type="EMBL" id="MBX0298307.1"/>
    </source>
</evidence>
<dbReference type="RefSeq" id="WP_220582882.1">
    <property type="nucleotide sequence ID" value="NZ_RKLT01000052.1"/>
</dbReference>
<dbReference type="Proteomes" id="UP001430455">
    <property type="component" value="Unassembled WGS sequence"/>
</dbReference>
<protein>
    <submittedName>
        <fullName evidence="6">Transcription initiation factor IIB family protein</fullName>
    </submittedName>
</protein>
<dbReference type="InterPro" id="IPR000812">
    <property type="entry name" value="TFIIB"/>
</dbReference>
<keyword evidence="7" id="KW-1185">Reference proteome</keyword>
<feature type="domain" description="Cyclin-like" evidence="5">
    <location>
        <begin position="131"/>
        <end position="212"/>
    </location>
</feature>
<dbReference type="GO" id="GO:0017025">
    <property type="term" value="F:TBP-class protein binding"/>
    <property type="evidence" value="ECO:0007669"/>
    <property type="project" value="InterPro"/>
</dbReference>
<dbReference type="PRINTS" id="PR00685">
    <property type="entry name" value="TIFACTORIIB"/>
</dbReference>
<reference evidence="6 7" key="1">
    <citation type="submission" date="2021-06" db="EMBL/GenBank/DDBJ databases">
        <title>Halomicroarcula sp. a new haloarchaeum isolated from saline soil.</title>
        <authorList>
            <person name="Duran-Viseras A."/>
            <person name="Sanchez-Porro C."/>
            <person name="Ventosa A."/>
        </authorList>
    </citation>
    <scope>NUCLEOTIDE SEQUENCE [LARGE SCALE GENOMIC DNA]</scope>
    <source>
        <strain evidence="6 7">F27</strain>
    </source>
</reference>
<evidence type="ECO:0000259" key="5">
    <source>
        <dbReference type="SMART" id="SM00385"/>
    </source>
</evidence>
<evidence type="ECO:0000256" key="3">
    <source>
        <dbReference type="ARBA" id="ARBA00023163"/>
    </source>
</evidence>
<organism evidence="6 7">
    <name type="scientific">Haloarcula nitratireducens</name>
    <dbReference type="NCBI Taxonomy" id="2487749"/>
    <lineage>
        <taxon>Archaea</taxon>
        <taxon>Methanobacteriati</taxon>
        <taxon>Methanobacteriota</taxon>
        <taxon>Stenosarchaea group</taxon>
        <taxon>Halobacteria</taxon>
        <taxon>Halobacteriales</taxon>
        <taxon>Haloarculaceae</taxon>
        <taxon>Haloarcula</taxon>
    </lineage>
</organism>
<name>A0AAW4PJJ3_9EURY</name>
<evidence type="ECO:0000256" key="2">
    <source>
        <dbReference type="ARBA" id="ARBA00023015"/>
    </source>
</evidence>
<dbReference type="InterPro" id="IPR036915">
    <property type="entry name" value="Cyclin-like_sf"/>
</dbReference>
<dbReference type="InterPro" id="IPR013150">
    <property type="entry name" value="TFIIB_cyclin"/>
</dbReference>
<dbReference type="PANTHER" id="PTHR11618:SF13">
    <property type="entry name" value="TRANSCRIPTION INITIATION FACTOR IIB"/>
    <property type="match status" value="1"/>
</dbReference>
<proteinExistence type="predicted"/>
<gene>
    <name evidence="6" type="ORF">EGH23_25960</name>
</gene>
<dbReference type="InterPro" id="IPR013763">
    <property type="entry name" value="Cyclin-like_dom"/>
</dbReference>
<dbReference type="GO" id="GO:0097550">
    <property type="term" value="C:transcription preinitiation complex"/>
    <property type="evidence" value="ECO:0007669"/>
    <property type="project" value="TreeGrafter"/>
</dbReference>
<keyword evidence="2" id="KW-0805">Transcription regulation</keyword>
<evidence type="ECO:0000256" key="1">
    <source>
        <dbReference type="ARBA" id="ARBA00022737"/>
    </source>
</evidence>
<dbReference type="SMART" id="SM00385">
    <property type="entry name" value="CYCLIN"/>
    <property type="match status" value="2"/>
</dbReference>
<dbReference type="Gene3D" id="1.10.472.10">
    <property type="entry name" value="Cyclin-like"/>
    <property type="match status" value="1"/>
</dbReference>
<keyword evidence="1" id="KW-0677">Repeat</keyword>
<dbReference type="Pfam" id="PF00382">
    <property type="entry name" value="TFIIB"/>
    <property type="match status" value="2"/>
</dbReference>
<comment type="caution">
    <text evidence="6">The sequence shown here is derived from an EMBL/GenBank/DDBJ whole genome shotgun (WGS) entry which is preliminary data.</text>
</comment>
<accession>A0AAW4PJJ3</accession>